<dbReference type="AlphaFoldDB" id="S8AG72"/>
<dbReference type="eggNOG" id="ENOG502SUJA">
    <property type="taxonomic scope" value="Eukaryota"/>
</dbReference>
<name>S8AG72_DACHA</name>
<protein>
    <recommendedName>
        <fullName evidence="3">C2H2-type domain-containing protein</fullName>
    </recommendedName>
</protein>
<evidence type="ECO:0000256" key="1">
    <source>
        <dbReference type="PROSITE-ProRule" id="PRU00042"/>
    </source>
</evidence>
<dbReference type="OrthoDB" id="6133115at2759"/>
<keyword evidence="1" id="KW-0862">Zinc</keyword>
<gene>
    <name evidence="4" type="ORF">H072_6045</name>
</gene>
<dbReference type="PANTHER" id="PTHR35391">
    <property type="entry name" value="C2H2-TYPE DOMAIN-CONTAINING PROTEIN-RELATED"/>
    <property type="match status" value="1"/>
</dbReference>
<dbReference type="PANTHER" id="PTHR35391:SF7">
    <property type="entry name" value="C2H2-TYPE DOMAIN-CONTAINING PROTEIN"/>
    <property type="match status" value="1"/>
</dbReference>
<keyword evidence="5" id="KW-1185">Reference proteome</keyword>
<proteinExistence type="predicted"/>
<evidence type="ECO:0000259" key="3">
    <source>
        <dbReference type="PROSITE" id="PS50157"/>
    </source>
</evidence>
<dbReference type="HOGENOM" id="CLU_421510_0_0_1"/>
<reference evidence="4 5" key="1">
    <citation type="journal article" date="2013" name="PLoS Genet.">
        <title>Genomic mechanisms accounting for the adaptation to parasitism in nematode-trapping fungi.</title>
        <authorList>
            <person name="Meerupati T."/>
            <person name="Andersson K.M."/>
            <person name="Friman E."/>
            <person name="Kumar D."/>
            <person name="Tunlid A."/>
            <person name="Ahren D."/>
        </authorList>
    </citation>
    <scope>NUCLEOTIDE SEQUENCE [LARGE SCALE GENOMIC DNA]</scope>
    <source>
        <strain evidence="4 5">CBS 200.50</strain>
    </source>
</reference>
<dbReference type="GO" id="GO:0008270">
    <property type="term" value="F:zinc ion binding"/>
    <property type="evidence" value="ECO:0007669"/>
    <property type="project" value="UniProtKB-KW"/>
</dbReference>
<feature type="domain" description="C2H2-type" evidence="3">
    <location>
        <begin position="393"/>
        <end position="422"/>
    </location>
</feature>
<dbReference type="Proteomes" id="UP000015100">
    <property type="component" value="Unassembled WGS sequence"/>
</dbReference>
<dbReference type="EMBL" id="AQGS01000434">
    <property type="protein sequence ID" value="EPS40166.1"/>
    <property type="molecule type" value="Genomic_DNA"/>
</dbReference>
<accession>S8AG72</accession>
<dbReference type="InterPro" id="IPR013087">
    <property type="entry name" value="Znf_C2H2_type"/>
</dbReference>
<keyword evidence="1" id="KW-0479">Metal-binding</keyword>
<reference evidence="5" key="2">
    <citation type="submission" date="2013-04" db="EMBL/GenBank/DDBJ databases">
        <title>Genomic mechanisms accounting for the adaptation to parasitism in nematode-trapping fungi.</title>
        <authorList>
            <person name="Ahren D.G."/>
        </authorList>
    </citation>
    <scope>NUCLEOTIDE SEQUENCE [LARGE SCALE GENOMIC DNA]</scope>
    <source>
        <strain evidence="5">CBS 200.50</strain>
    </source>
</reference>
<evidence type="ECO:0000313" key="5">
    <source>
        <dbReference type="Proteomes" id="UP000015100"/>
    </source>
</evidence>
<feature type="region of interest" description="Disordered" evidence="2">
    <location>
        <begin position="1"/>
        <end position="41"/>
    </location>
</feature>
<feature type="compositionally biased region" description="Acidic residues" evidence="2">
    <location>
        <begin position="489"/>
        <end position="498"/>
    </location>
</feature>
<organism evidence="4 5">
    <name type="scientific">Dactylellina haptotyla (strain CBS 200.50)</name>
    <name type="common">Nematode-trapping fungus</name>
    <name type="synonym">Monacrosporium haptotylum</name>
    <dbReference type="NCBI Taxonomy" id="1284197"/>
    <lineage>
        <taxon>Eukaryota</taxon>
        <taxon>Fungi</taxon>
        <taxon>Dikarya</taxon>
        <taxon>Ascomycota</taxon>
        <taxon>Pezizomycotina</taxon>
        <taxon>Orbiliomycetes</taxon>
        <taxon>Orbiliales</taxon>
        <taxon>Orbiliaceae</taxon>
        <taxon>Dactylellina</taxon>
    </lineage>
</organism>
<evidence type="ECO:0000256" key="2">
    <source>
        <dbReference type="SAM" id="MobiDB-lite"/>
    </source>
</evidence>
<evidence type="ECO:0000313" key="4">
    <source>
        <dbReference type="EMBL" id="EPS40166.1"/>
    </source>
</evidence>
<dbReference type="STRING" id="1284197.S8AG72"/>
<keyword evidence="1" id="KW-0863">Zinc-finger</keyword>
<sequence>MESVARVGEEQASARTISNGLSPLPEDLVGDEESRDKNRTSGGLFFDVTELITEIVDSVLDLPSVEAGQLEEIQTKFDLWADGVEVTSGRLDNLIGSSRELKESLSLIYFSFLSSLTDNIISPYFDQILAFVEKLVYSNQSAPEISPKELDEKVLIIENDFASRIQDGTDQFIVAFDTFQRQLSRTAPFIIDFLRDCEQKDTFTFLDDDQLEQNEGTENDADVAVSRIIARELWELYRNVKATLYQEVNHTVNEEPIETEKVVTIIEHDSTYESMQKSLAASLIKPPIQRVRIALSDIATELTSSSCKLTDRPLVSAPPEGVELGPGISFTCQFCLEKVTDIDNLKKWRMHILSDIRPYFCTFPDCQNNTLRYKSKTEWMAHEVEFHRLKTSWRCNLKSCGEKFTSQLALQSHLIAERNISPLWDNLSLGLPNQASKIASHIGRHLEDFALPITSQLDDGDEDVDELLSDSSDGLKGAEKPAPSSPTPDPEDDIESPMDETHTSNATDATVNYPFTFGSLVKKLKIMIFNYISKETYSWEEEHSHSDFDFSRFYLVGVINEQGISYNRLSSTDSLQFHYHLQRQAASNGHDAIWLTKVPNSIPWSEVDFSEIWAGLGNKTLPYKGTLQKHTSFIWFRPPTITGIARYVWD</sequence>
<comment type="caution">
    <text evidence="4">The sequence shown here is derived from an EMBL/GenBank/DDBJ whole genome shotgun (WGS) entry which is preliminary data.</text>
</comment>
<dbReference type="PROSITE" id="PS50157">
    <property type="entry name" value="ZINC_FINGER_C2H2_2"/>
    <property type="match status" value="1"/>
</dbReference>
<feature type="region of interest" description="Disordered" evidence="2">
    <location>
        <begin position="461"/>
        <end position="506"/>
    </location>
</feature>